<dbReference type="SUPFAM" id="SSF56219">
    <property type="entry name" value="DNase I-like"/>
    <property type="match status" value="1"/>
</dbReference>
<dbReference type="PANTHER" id="PTHR14859">
    <property type="entry name" value="CALCOFLUOR WHITE HYPERSENSITIVE PROTEIN PRECURSOR"/>
    <property type="match status" value="1"/>
</dbReference>
<comment type="caution">
    <text evidence="2">The sequence shown here is derived from an EMBL/GenBank/DDBJ whole genome shotgun (WGS) entry which is preliminary data.</text>
</comment>
<dbReference type="GO" id="GO:0006506">
    <property type="term" value="P:GPI anchor biosynthetic process"/>
    <property type="evidence" value="ECO:0007669"/>
    <property type="project" value="TreeGrafter"/>
</dbReference>
<feature type="domain" description="Endonuclease/exonuclease/phosphatase" evidence="1">
    <location>
        <begin position="4"/>
        <end position="211"/>
    </location>
</feature>
<dbReference type="AlphaFoldDB" id="A0A0L6CNA0"/>
<dbReference type="STRING" id="1631356.VV01_07010"/>
<sequence length="226" mass="25266">MRVVSYNVRAFKDDTEALRRVIRRLDPDVLCLQEVPRHPFSGHRIAEFAASLGLYWAGGHRGRMSTTLFTALRVEVLASGHRQLPVRRPDEPRGWAFARLQLPGHQPITAVSLHLSLRPAERPAHAALLRQAAELGDDVPLVVAGDINETHQGKAWTELSRELEDANGDVLTFPSRNPVKRIDAIFASPQLRPVRPQVDLDEADLVAATDHRPLFLDLDLSTLRRG</sequence>
<organism evidence="2 3">
    <name type="scientific">Luteipulveratus halotolerans</name>
    <dbReference type="NCBI Taxonomy" id="1631356"/>
    <lineage>
        <taxon>Bacteria</taxon>
        <taxon>Bacillati</taxon>
        <taxon>Actinomycetota</taxon>
        <taxon>Actinomycetes</taxon>
        <taxon>Micrococcales</taxon>
        <taxon>Dermacoccaceae</taxon>
        <taxon>Luteipulveratus</taxon>
    </lineage>
</organism>
<dbReference type="PANTHER" id="PTHR14859:SF15">
    <property type="entry name" value="ENDONUCLEASE_EXONUCLEASE_PHOSPHATASE DOMAIN-CONTAINING PROTEIN"/>
    <property type="match status" value="1"/>
</dbReference>
<evidence type="ECO:0000259" key="1">
    <source>
        <dbReference type="Pfam" id="PF03372"/>
    </source>
</evidence>
<dbReference type="InterPro" id="IPR005135">
    <property type="entry name" value="Endo/exonuclease/phosphatase"/>
</dbReference>
<dbReference type="Pfam" id="PF03372">
    <property type="entry name" value="Exo_endo_phos"/>
    <property type="match status" value="1"/>
</dbReference>
<dbReference type="PATRIC" id="fig|1631356.3.peg.1348"/>
<evidence type="ECO:0000313" key="2">
    <source>
        <dbReference type="EMBL" id="KNX39266.1"/>
    </source>
</evidence>
<proteinExistence type="predicted"/>
<dbReference type="GO" id="GO:0003824">
    <property type="term" value="F:catalytic activity"/>
    <property type="evidence" value="ECO:0007669"/>
    <property type="project" value="InterPro"/>
</dbReference>
<reference evidence="3" key="1">
    <citation type="submission" date="2015-03" db="EMBL/GenBank/DDBJ databases">
        <title>Luteipulveratus halotolerans sp. nov., a novel actinobacterium (Dermacoccaceae) from Sarawak, Malaysia.</title>
        <authorList>
            <person name="Juboi H."/>
            <person name="Basik A."/>
            <person name="Shamsul S.S."/>
            <person name="Arnold P."/>
            <person name="Schmitt E.K."/>
            <person name="Sanglier J.-J."/>
            <person name="Yeo T."/>
        </authorList>
    </citation>
    <scope>NUCLEOTIDE SEQUENCE [LARGE SCALE GENOMIC DNA]</scope>
    <source>
        <strain evidence="3">C296001</strain>
    </source>
</reference>
<gene>
    <name evidence="2" type="ORF">VV01_07010</name>
</gene>
<dbReference type="InterPro" id="IPR036691">
    <property type="entry name" value="Endo/exonu/phosph_ase_sf"/>
</dbReference>
<protein>
    <recommendedName>
        <fullName evidence="1">Endonuclease/exonuclease/phosphatase domain-containing protein</fullName>
    </recommendedName>
</protein>
<dbReference type="Gene3D" id="3.60.10.10">
    <property type="entry name" value="Endonuclease/exonuclease/phosphatase"/>
    <property type="match status" value="1"/>
</dbReference>
<dbReference type="EMBL" id="LAIR01000002">
    <property type="protein sequence ID" value="KNX39266.1"/>
    <property type="molecule type" value="Genomic_DNA"/>
</dbReference>
<dbReference type="InterPro" id="IPR051916">
    <property type="entry name" value="GPI-anchor_lipid_remodeler"/>
</dbReference>
<name>A0A0L6CNA0_9MICO</name>
<accession>A0A0L6CNA0</accession>
<dbReference type="Proteomes" id="UP000037397">
    <property type="component" value="Unassembled WGS sequence"/>
</dbReference>
<keyword evidence="3" id="KW-1185">Reference proteome</keyword>
<dbReference type="GO" id="GO:0016020">
    <property type="term" value="C:membrane"/>
    <property type="evidence" value="ECO:0007669"/>
    <property type="project" value="GOC"/>
</dbReference>
<evidence type="ECO:0000313" key="3">
    <source>
        <dbReference type="Proteomes" id="UP000037397"/>
    </source>
</evidence>